<evidence type="ECO:0000256" key="3">
    <source>
        <dbReference type="ARBA" id="ARBA00022679"/>
    </source>
</evidence>
<feature type="transmembrane region" description="Helical" evidence="7">
    <location>
        <begin position="310"/>
        <end position="335"/>
    </location>
</feature>
<keyword evidence="4 7" id="KW-0812">Transmembrane</keyword>
<dbReference type="AlphaFoldDB" id="A0A0P0M4U0"/>
<reference evidence="9 10" key="2">
    <citation type="journal article" date="2016" name="Genome Biol. Evol.">
        <title>Extensive mobilome-driven genome diversification in mouse gut-associated Bacteroides vulgatus mpk.</title>
        <authorList>
            <person name="Lange A."/>
            <person name="Beier S."/>
            <person name="Steimle A."/>
            <person name="Autenrieth I.B."/>
            <person name="Huson D.H."/>
            <person name="Frick J.S."/>
        </authorList>
    </citation>
    <scope>NUCLEOTIDE SEQUENCE [LARGE SCALE GENOMIC DNA]</scope>
    <source>
        <strain evidence="10">mpk</strain>
    </source>
</reference>
<dbReference type="InterPro" id="IPR017475">
    <property type="entry name" value="EPS_sugar_tfrase"/>
</dbReference>
<sequence length="506" mass="59146">MYDRKDKYYFLKKVLRFNLYVLYLHTTNIFFVMKQPTTENSDIIKLVAILGDFALLNLSMILVFFILKGIDSQAIAHISLKTYLLTSNLCYIPCISIFGVILHNRIVRPEQIVGRLLGTISLHVVIFLTVLAIIKVDNFSRIYLLAFYLSFIPLAIGWRLTLRFFVKMFRRSGRNLHTTVLIGDGDNMVELYHTLNDLTYGYRVLGIFYDEKDSNYPEGIPFKGPVNQLFEWLSHNTVHELYCGLPSSRKDDILAIMNYCENNLIRFYSVPHVRNYIKRQLQLELLGEVPVLSIRTEPLQNPVNRLAKRLFDLTFSSLFLLTIFPFIYLFVGLIIKITSPGPIFFKQERNGENGKIFKCYKFRSMKVNALSDSLQATKNDPCKTKFGNFLRKSNLDELPQFINVFKGEMSIVGPRPHMLKHTEEYSQLINKYMMRHLVKPGITGWAQVTGYRGETKELSQMEGRVRRDLWYIENWTFLLDIRIMIKTVTNMFRARKTPINPNRRDI</sequence>
<keyword evidence="6 7" id="KW-0472">Membrane</keyword>
<dbReference type="InterPro" id="IPR017473">
    <property type="entry name" value="Undecaprenyl-P_gluc_Ptfrase"/>
</dbReference>
<dbReference type="Gene3D" id="3.40.50.720">
    <property type="entry name" value="NAD(P)-binding Rossmann-like Domain"/>
    <property type="match status" value="1"/>
</dbReference>
<evidence type="ECO:0000313" key="9">
    <source>
        <dbReference type="EMBL" id="ALK86028.1"/>
    </source>
</evidence>
<dbReference type="PATRIC" id="fig|821.40.peg.4172"/>
<evidence type="ECO:0000256" key="1">
    <source>
        <dbReference type="ARBA" id="ARBA00004141"/>
    </source>
</evidence>
<dbReference type="Pfam" id="PF02397">
    <property type="entry name" value="Bac_transf"/>
    <property type="match status" value="1"/>
</dbReference>
<comment type="similarity">
    <text evidence="2">Belongs to the bacterial sugar transferase family.</text>
</comment>
<keyword evidence="3" id="KW-0808">Transferase</keyword>
<evidence type="ECO:0000259" key="8">
    <source>
        <dbReference type="Pfam" id="PF02397"/>
    </source>
</evidence>
<dbReference type="Pfam" id="PF13727">
    <property type="entry name" value="CoA_binding_3"/>
    <property type="match status" value="1"/>
</dbReference>
<dbReference type="NCBIfam" id="TIGR03023">
    <property type="entry name" value="WcaJ_sugtrans"/>
    <property type="match status" value="1"/>
</dbReference>
<reference evidence="10" key="1">
    <citation type="submission" date="2015-10" db="EMBL/GenBank/DDBJ databases">
        <title>Extensive mobilome-driven genome diversification in gut-associated Bacteroides vulgatus mpk.</title>
        <authorList>
            <person name="Beier S."/>
            <person name="Lange A."/>
            <person name="Huson D.H."/>
            <person name="Frick J.-S."/>
            <person name="Autenrieth I.B."/>
        </authorList>
    </citation>
    <scope>NUCLEOTIDE SEQUENCE [LARGE SCALE GENOMIC DNA]</scope>
    <source>
        <strain evidence="10">mpk</strain>
    </source>
</reference>
<keyword evidence="5 7" id="KW-1133">Transmembrane helix</keyword>
<feature type="transmembrane region" description="Helical" evidence="7">
    <location>
        <begin position="46"/>
        <end position="70"/>
    </location>
</feature>
<accession>A0A0P0M4U0</accession>
<dbReference type="PANTHER" id="PTHR30576">
    <property type="entry name" value="COLANIC BIOSYNTHESIS UDP-GLUCOSE LIPID CARRIER TRANSFERASE"/>
    <property type="match status" value="1"/>
</dbReference>
<evidence type="ECO:0000256" key="7">
    <source>
        <dbReference type="SAM" id="Phobius"/>
    </source>
</evidence>
<feature type="transmembrane region" description="Helical" evidence="7">
    <location>
        <begin position="82"/>
        <end position="104"/>
    </location>
</feature>
<evidence type="ECO:0000313" key="10">
    <source>
        <dbReference type="Proteomes" id="UP000061587"/>
    </source>
</evidence>
<dbReference type="Proteomes" id="UP000061587">
    <property type="component" value="Chromosome"/>
</dbReference>
<dbReference type="EMBL" id="CP013020">
    <property type="protein sequence ID" value="ALK86028.1"/>
    <property type="molecule type" value="Genomic_DNA"/>
</dbReference>
<organism evidence="9 10">
    <name type="scientific">Phocaeicola vulgatus</name>
    <name type="common">Bacteroides vulgatus</name>
    <dbReference type="NCBI Taxonomy" id="821"/>
    <lineage>
        <taxon>Bacteria</taxon>
        <taxon>Pseudomonadati</taxon>
        <taxon>Bacteroidota</taxon>
        <taxon>Bacteroidia</taxon>
        <taxon>Bacteroidales</taxon>
        <taxon>Bacteroidaceae</taxon>
        <taxon>Phocaeicola</taxon>
    </lineage>
</organism>
<evidence type="ECO:0000256" key="4">
    <source>
        <dbReference type="ARBA" id="ARBA00022692"/>
    </source>
</evidence>
<feature type="transmembrane region" description="Helical" evidence="7">
    <location>
        <begin position="116"/>
        <end position="136"/>
    </location>
</feature>
<comment type="subcellular location">
    <subcellularLocation>
        <location evidence="1">Membrane</location>
        <topology evidence="1">Multi-pass membrane protein</topology>
    </subcellularLocation>
</comment>
<name>A0A0P0M4U0_PHOVU</name>
<dbReference type="NCBIfam" id="TIGR03025">
    <property type="entry name" value="EPS_sugtrans"/>
    <property type="match status" value="1"/>
</dbReference>
<proteinExistence type="inferred from homology"/>
<feature type="transmembrane region" description="Helical" evidence="7">
    <location>
        <begin position="142"/>
        <end position="162"/>
    </location>
</feature>
<dbReference type="GO" id="GO:0016780">
    <property type="term" value="F:phosphotransferase activity, for other substituted phosphate groups"/>
    <property type="evidence" value="ECO:0007669"/>
    <property type="project" value="TreeGrafter"/>
</dbReference>
<dbReference type="GO" id="GO:0016020">
    <property type="term" value="C:membrane"/>
    <property type="evidence" value="ECO:0007669"/>
    <property type="project" value="UniProtKB-SubCell"/>
</dbReference>
<evidence type="ECO:0000256" key="5">
    <source>
        <dbReference type="ARBA" id="ARBA00022989"/>
    </source>
</evidence>
<evidence type="ECO:0000256" key="6">
    <source>
        <dbReference type="ARBA" id="ARBA00023136"/>
    </source>
</evidence>
<dbReference type="InterPro" id="IPR003362">
    <property type="entry name" value="Bact_transf"/>
</dbReference>
<gene>
    <name evidence="9" type="ORF">BvMPK_3466</name>
</gene>
<evidence type="ECO:0000256" key="2">
    <source>
        <dbReference type="ARBA" id="ARBA00006464"/>
    </source>
</evidence>
<feature type="domain" description="Bacterial sugar transferase" evidence="8">
    <location>
        <begin position="308"/>
        <end position="492"/>
    </location>
</feature>
<protein>
    <submittedName>
        <fullName evidence="9">Glycosyltransferase</fullName>
    </submittedName>
</protein>
<feature type="transmembrane region" description="Helical" evidence="7">
    <location>
        <begin position="17"/>
        <end position="34"/>
    </location>
</feature>
<dbReference type="PANTHER" id="PTHR30576:SF0">
    <property type="entry name" value="UNDECAPRENYL-PHOSPHATE N-ACETYLGALACTOSAMINYL 1-PHOSPHATE TRANSFERASE-RELATED"/>
    <property type="match status" value="1"/>
</dbReference>